<proteinExistence type="predicted"/>
<accession>A0AA47I6K8</accession>
<dbReference type="InterPro" id="IPR051012">
    <property type="entry name" value="CellSynth/LPSAsmb/PSIAsmb"/>
</dbReference>
<name>A0AA47I6K8_9CLOT</name>
<keyword evidence="4" id="KW-1133">Transmembrane helix</keyword>
<organism evidence="5 6">
    <name type="scientific">Clostridium estertheticum</name>
    <dbReference type="NCBI Taxonomy" id="238834"/>
    <lineage>
        <taxon>Bacteria</taxon>
        <taxon>Bacillati</taxon>
        <taxon>Bacillota</taxon>
        <taxon>Clostridia</taxon>
        <taxon>Eubacteriales</taxon>
        <taxon>Clostridiaceae</taxon>
        <taxon>Clostridium</taxon>
    </lineage>
</organism>
<reference evidence="5" key="1">
    <citation type="submission" date="2021-11" db="EMBL/GenBank/DDBJ databases">
        <title>Clostridia strains as spoilage organisms.</title>
        <authorList>
            <person name="Wambui J."/>
            <person name="Stevens M.J.A."/>
            <person name="Stephan R."/>
        </authorList>
    </citation>
    <scope>NUCLEOTIDE SEQUENCE</scope>
    <source>
        <strain evidence="5">CF009</strain>
    </source>
</reference>
<evidence type="ECO:0000256" key="3">
    <source>
        <dbReference type="PROSITE-ProRule" id="PRU00339"/>
    </source>
</evidence>
<evidence type="ECO:0000256" key="1">
    <source>
        <dbReference type="ARBA" id="ARBA00022737"/>
    </source>
</evidence>
<dbReference type="AlphaFoldDB" id="A0AA47I6K8"/>
<dbReference type="PANTHER" id="PTHR45586">
    <property type="entry name" value="TPR REPEAT-CONTAINING PROTEIN PA4667"/>
    <property type="match status" value="1"/>
</dbReference>
<dbReference type="InterPro" id="IPR019734">
    <property type="entry name" value="TPR_rpt"/>
</dbReference>
<evidence type="ECO:0000256" key="2">
    <source>
        <dbReference type="ARBA" id="ARBA00022803"/>
    </source>
</evidence>
<keyword evidence="4" id="KW-0472">Membrane</keyword>
<dbReference type="PROSITE" id="PS50005">
    <property type="entry name" value="TPR"/>
    <property type="match status" value="1"/>
</dbReference>
<keyword evidence="1" id="KW-0677">Repeat</keyword>
<feature type="repeat" description="TPR" evidence="3">
    <location>
        <begin position="120"/>
        <end position="153"/>
    </location>
</feature>
<gene>
    <name evidence="5" type="ORF">LL038_20845</name>
</gene>
<dbReference type="EMBL" id="CP086239">
    <property type="protein sequence ID" value="WAG59960.1"/>
    <property type="molecule type" value="Genomic_DNA"/>
</dbReference>
<dbReference type="Pfam" id="PF13181">
    <property type="entry name" value="TPR_8"/>
    <property type="match status" value="1"/>
</dbReference>
<evidence type="ECO:0000313" key="6">
    <source>
        <dbReference type="Proteomes" id="UP001164733"/>
    </source>
</evidence>
<dbReference type="SMART" id="SM00028">
    <property type="entry name" value="TPR"/>
    <property type="match status" value="5"/>
</dbReference>
<dbReference type="RefSeq" id="WP_216125706.1">
    <property type="nucleotide sequence ID" value="NZ_CP086239.1"/>
</dbReference>
<keyword evidence="2 3" id="KW-0802">TPR repeat</keyword>
<feature type="transmembrane region" description="Helical" evidence="4">
    <location>
        <begin position="175"/>
        <end position="195"/>
    </location>
</feature>
<keyword evidence="4" id="KW-0812">Transmembrane</keyword>
<evidence type="ECO:0000313" key="5">
    <source>
        <dbReference type="EMBL" id="WAG59960.1"/>
    </source>
</evidence>
<dbReference type="Proteomes" id="UP001164733">
    <property type="component" value="Chromosome"/>
</dbReference>
<sequence length="434" mass="49745">MDKSGKIYVKAMNKYNDGYIDKALDLCEKSISLKSTNAAALNLKGILYYLKGDLENAKKMWDINYKRNNDKVSKKYLSDSLRDKKRLQLYINALELIKQLNICEALETLKQCQDSDFNSINVNNNISLCYIKQGEYDKALQYINEVIKVDKKNAEASINKETLIKYGSLKRKINHVKIGVVTVSILLIITVIFIGEKNIYNIKHISIMGAQKLQSGISIIKGNDKDETKSSEKVGKNKLVAIKKNTNLDKSGTKTVGNKVQKIQEFPREQFKVSIKNNNMEQIVSYVNRWNKADLEMNDKLLTVKGEEIIKSDGVLYFYNKGVGYINDKEYTKAQKYFLYALPYSEGNYLHEHIVYMLAVSYKASSDFQNAVKYYELILKQFPSGSYTEEVLYNLVLINKDVDPNKAKLYAEKLVEQFPNSLYKNSIVNKILGI</sequence>
<evidence type="ECO:0000256" key="4">
    <source>
        <dbReference type="SAM" id="Phobius"/>
    </source>
</evidence>
<protein>
    <submittedName>
        <fullName evidence="5">Tetratricopeptide repeat protein</fullName>
    </submittedName>
</protein>
<dbReference type="Pfam" id="PF13174">
    <property type="entry name" value="TPR_6"/>
    <property type="match status" value="1"/>
</dbReference>
<dbReference type="PANTHER" id="PTHR45586:SF1">
    <property type="entry name" value="LIPOPOLYSACCHARIDE ASSEMBLY PROTEIN B"/>
    <property type="match status" value="1"/>
</dbReference>